<dbReference type="EMBL" id="JSVC01000025">
    <property type="protein sequence ID" value="KIC92921.1"/>
    <property type="molecule type" value="Genomic_DNA"/>
</dbReference>
<name>A0A0C1L051_9BACT</name>
<comment type="caution">
    <text evidence="1">The sequence shown here is derived from an EMBL/GenBank/DDBJ whole genome shotgun (WGS) entry which is preliminary data.</text>
</comment>
<evidence type="ECO:0000313" key="2">
    <source>
        <dbReference type="Proteomes" id="UP000031408"/>
    </source>
</evidence>
<keyword evidence="2" id="KW-1185">Reference proteome</keyword>
<protein>
    <submittedName>
        <fullName evidence="1">Uncharacterized protein</fullName>
    </submittedName>
</protein>
<gene>
    <name evidence="1" type="ORF">OI18_20175</name>
</gene>
<proteinExistence type="predicted"/>
<dbReference type="Proteomes" id="UP000031408">
    <property type="component" value="Unassembled WGS sequence"/>
</dbReference>
<accession>A0A0C1L051</accession>
<reference evidence="1 2" key="1">
    <citation type="submission" date="2014-11" db="EMBL/GenBank/DDBJ databases">
        <title>Genome sequence of Flavihumibacter solisilvae 3-3.</title>
        <authorList>
            <person name="Zhou G."/>
            <person name="Li M."/>
            <person name="Wang G."/>
        </authorList>
    </citation>
    <scope>NUCLEOTIDE SEQUENCE [LARGE SCALE GENOMIC DNA]</scope>
    <source>
        <strain evidence="1 2">3-3</strain>
    </source>
</reference>
<organism evidence="1 2">
    <name type="scientific">Flavihumibacter solisilvae</name>
    <dbReference type="NCBI Taxonomy" id="1349421"/>
    <lineage>
        <taxon>Bacteria</taxon>
        <taxon>Pseudomonadati</taxon>
        <taxon>Bacteroidota</taxon>
        <taxon>Chitinophagia</taxon>
        <taxon>Chitinophagales</taxon>
        <taxon>Chitinophagaceae</taxon>
        <taxon>Flavihumibacter</taxon>
    </lineage>
</organism>
<evidence type="ECO:0000313" key="1">
    <source>
        <dbReference type="EMBL" id="KIC92921.1"/>
    </source>
</evidence>
<sequence>MLENTKLGCKAPLKKHLPWLLLLLLSVFTYIACQKEYKPGFPLDPTDPGTPAEKVNTSISGRVVNRPGIPARLCLH</sequence>
<dbReference type="AlphaFoldDB" id="A0A0C1L051"/>